<evidence type="ECO:0000256" key="8">
    <source>
        <dbReference type="ARBA" id="ARBA00023316"/>
    </source>
</evidence>
<dbReference type="RefSeq" id="WP_158618716.1">
    <property type="nucleotide sequence ID" value="NZ_AP018449.1"/>
</dbReference>
<comment type="pathway">
    <text evidence="1 9">Cell wall biogenesis; peptidoglycan biosynthesis.</text>
</comment>
<evidence type="ECO:0000256" key="5">
    <source>
        <dbReference type="ARBA" id="ARBA00022801"/>
    </source>
</evidence>
<dbReference type="CDD" id="cd16913">
    <property type="entry name" value="YkuD_like"/>
    <property type="match status" value="1"/>
</dbReference>
<dbReference type="KEGG" id="mana:MAMMFC1_01854"/>
<dbReference type="GO" id="GO:0008360">
    <property type="term" value="P:regulation of cell shape"/>
    <property type="evidence" value="ECO:0007669"/>
    <property type="project" value="UniProtKB-UniRule"/>
</dbReference>
<dbReference type="EMBL" id="AP018449">
    <property type="protein sequence ID" value="BBB91183.1"/>
    <property type="molecule type" value="Genomic_DNA"/>
</dbReference>
<feature type="signal peptide" evidence="10">
    <location>
        <begin position="1"/>
        <end position="22"/>
    </location>
</feature>
<comment type="similarity">
    <text evidence="2">Belongs to the YkuD family.</text>
</comment>
<dbReference type="GO" id="GO:0005576">
    <property type="term" value="C:extracellular region"/>
    <property type="evidence" value="ECO:0007669"/>
    <property type="project" value="TreeGrafter"/>
</dbReference>
<evidence type="ECO:0000259" key="11">
    <source>
        <dbReference type="PROSITE" id="PS52029"/>
    </source>
</evidence>
<dbReference type="PANTHER" id="PTHR30582:SF24">
    <property type="entry name" value="L,D-TRANSPEPTIDASE ERFK_SRFK-RELATED"/>
    <property type="match status" value="1"/>
</dbReference>
<feature type="active site" description="Nucleophile" evidence="9">
    <location>
        <position position="141"/>
    </location>
</feature>
<dbReference type="PANTHER" id="PTHR30582">
    <property type="entry name" value="L,D-TRANSPEPTIDASE"/>
    <property type="match status" value="1"/>
</dbReference>
<feature type="chain" id="PRO_5016591510" evidence="10">
    <location>
        <begin position="23"/>
        <end position="429"/>
    </location>
</feature>
<dbReference type="GO" id="GO:0071555">
    <property type="term" value="P:cell wall organization"/>
    <property type="evidence" value="ECO:0007669"/>
    <property type="project" value="UniProtKB-UniRule"/>
</dbReference>
<dbReference type="GO" id="GO:0016757">
    <property type="term" value="F:glycosyltransferase activity"/>
    <property type="evidence" value="ECO:0007669"/>
    <property type="project" value="UniProtKB-KW"/>
</dbReference>
<evidence type="ECO:0000256" key="4">
    <source>
        <dbReference type="ARBA" id="ARBA00022679"/>
    </source>
</evidence>
<dbReference type="EC" id="2.-.-.-" evidence="12"/>
<proteinExistence type="inferred from homology"/>
<evidence type="ECO:0000256" key="1">
    <source>
        <dbReference type="ARBA" id="ARBA00004752"/>
    </source>
</evidence>
<dbReference type="PROSITE" id="PS52029">
    <property type="entry name" value="LD_TPASE"/>
    <property type="match status" value="1"/>
</dbReference>
<feature type="domain" description="L,D-TPase catalytic" evidence="11">
    <location>
        <begin position="44"/>
        <end position="165"/>
    </location>
</feature>
<evidence type="ECO:0000256" key="9">
    <source>
        <dbReference type="PROSITE-ProRule" id="PRU01373"/>
    </source>
</evidence>
<dbReference type="OrthoDB" id="9787225at2"/>
<reference evidence="12 13" key="1">
    <citation type="journal article" date="2018" name="Int. J. Syst. Evol. Microbiol.">
        <title>Methylomusa anaerophila gen. nov., sp. nov., an anaerobic methanol-utilizing bacterium isolated from a microbial fuel cell.</title>
        <authorList>
            <person name="Amano N."/>
            <person name="Yamamuro A."/>
            <person name="Miyahara M."/>
            <person name="Kouzuma A."/>
            <person name="Abe T."/>
            <person name="Watanabe K."/>
        </authorList>
    </citation>
    <scope>NUCLEOTIDE SEQUENCE [LARGE SCALE GENOMIC DNA]</scope>
    <source>
        <strain evidence="12 13">MMFC1</strain>
    </source>
</reference>
<dbReference type="InterPro" id="IPR050979">
    <property type="entry name" value="LD-transpeptidase"/>
</dbReference>
<keyword evidence="8 9" id="KW-0961">Cell wall biogenesis/degradation</keyword>
<dbReference type="GO" id="GO:0071972">
    <property type="term" value="F:peptidoglycan L,D-transpeptidase activity"/>
    <property type="evidence" value="ECO:0007669"/>
    <property type="project" value="TreeGrafter"/>
</dbReference>
<evidence type="ECO:0000256" key="3">
    <source>
        <dbReference type="ARBA" id="ARBA00022676"/>
    </source>
</evidence>
<keyword evidence="4 12" id="KW-0808">Transferase</keyword>
<keyword evidence="6 9" id="KW-0133">Cell shape</keyword>
<accession>A0A348AJD5</accession>
<dbReference type="InterPro" id="IPR005490">
    <property type="entry name" value="LD_TPept_cat_dom"/>
</dbReference>
<dbReference type="GO" id="GO:0018104">
    <property type="term" value="P:peptidoglycan-protein cross-linking"/>
    <property type="evidence" value="ECO:0007669"/>
    <property type="project" value="TreeGrafter"/>
</dbReference>
<dbReference type="Pfam" id="PF03734">
    <property type="entry name" value="YkuD"/>
    <property type="match status" value="1"/>
</dbReference>
<gene>
    <name evidence="12" type="primary">ykuD_4</name>
    <name evidence="12" type="ORF">MAMMFC1_01854</name>
</gene>
<organism evidence="12 13">
    <name type="scientific">Methylomusa anaerophila</name>
    <dbReference type="NCBI Taxonomy" id="1930071"/>
    <lineage>
        <taxon>Bacteria</taxon>
        <taxon>Bacillati</taxon>
        <taxon>Bacillota</taxon>
        <taxon>Negativicutes</taxon>
        <taxon>Selenomonadales</taxon>
        <taxon>Sporomusaceae</taxon>
        <taxon>Methylomusa</taxon>
    </lineage>
</organism>
<keyword evidence="5" id="KW-0378">Hydrolase</keyword>
<keyword evidence="10" id="KW-0732">Signal</keyword>
<evidence type="ECO:0000313" key="12">
    <source>
        <dbReference type="EMBL" id="BBB91183.1"/>
    </source>
</evidence>
<evidence type="ECO:0000256" key="2">
    <source>
        <dbReference type="ARBA" id="ARBA00005992"/>
    </source>
</evidence>
<dbReference type="UniPathway" id="UPA00219"/>
<feature type="active site" description="Proton donor/acceptor" evidence="9">
    <location>
        <position position="125"/>
    </location>
</feature>
<dbReference type="SUPFAM" id="SSF141523">
    <property type="entry name" value="L,D-transpeptidase catalytic domain-like"/>
    <property type="match status" value="1"/>
</dbReference>
<evidence type="ECO:0000313" key="13">
    <source>
        <dbReference type="Proteomes" id="UP000276437"/>
    </source>
</evidence>
<dbReference type="AlphaFoldDB" id="A0A348AJD5"/>
<sequence>MAKWAALFFILSVLILPGFSHANNFQTPEISQTSQTSVNPAKSMRIIINLPSRTLELYDDNILVKEYPVAIGKPSTPTPRGSFSIDDKAVNPWWCPPGTDYVVPSGPDNPLGYRWLEFAPLYGIHGTNDPRSIGTPSSNGCVRMHEEDVEELFELVDYETPVEVTYERIKIRLDNHGRASIGIYPDVYGQESVSLAQVKRLLIDKGLGGLVEDEFLARLIQREEGRQIEFAQLHNLKINDQLRPEKIVTWQGVRYAPVQAICEAVNTGVIWDEKSKMLKRYGKIAPGLRKNGILYAAVDDLPTLFPGKELWNYTENCLELRLSVARLDDKIITAEIQEIDGEKAVPAQELADALGEKVKWDEGTKQVLLRNKPIPCNLVESKAFVKISHVGGVFNISAVWNEAAQTLSLSYPLYPVDYSMYLDLMGEFF</sequence>
<dbReference type="InterPro" id="IPR038063">
    <property type="entry name" value="Transpep_catalytic_dom"/>
</dbReference>
<keyword evidence="13" id="KW-1185">Reference proteome</keyword>
<evidence type="ECO:0000256" key="10">
    <source>
        <dbReference type="SAM" id="SignalP"/>
    </source>
</evidence>
<dbReference type="Proteomes" id="UP000276437">
    <property type="component" value="Chromosome"/>
</dbReference>
<name>A0A348AJD5_9FIRM</name>
<evidence type="ECO:0000256" key="6">
    <source>
        <dbReference type="ARBA" id="ARBA00022960"/>
    </source>
</evidence>
<dbReference type="Gene3D" id="2.40.440.10">
    <property type="entry name" value="L,D-transpeptidase catalytic domain-like"/>
    <property type="match status" value="1"/>
</dbReference>
<keyword evidence="3" id="KW-0328">Glycosyltransferase</keyword>
<protein>
    <submittedName>
        <fullName evidence="12">Putative L,D-transpeptidase YkuD</fullName>
        <ecNumber evidence="12">2.-.-.-</ecNumber>
    </submittedName>
</protein>
<evidence type="ECO:0000256" key="7">
    <source>
        <dbReference type="ARBA" id="ARBA00022984"/>
    </source>
</evidence>
<keyword evidence="7 9" id="KW-0573">Peptidoglycan synthesis</keyword>